<dbReference type="Proteomes" id="UP000034927">
    <property type="component" value="Unassembled WGS sequence"/>
</dbReference>
<dbReference type="NCBIfam" id="TIGR00132">
    <property type="entry name" value="gatA"/>
    <property type="match status" value="1"/>
</dbReference>
<dbReference type="EMBL" id="LBPO01000001">
    <property type="protein sequence ID" value="KKP59606.1"/>
    <property type="molecule type" value="Genomic_DNA"/>
</dbReference>
<dbReference type="EC" id="6.3.5.7" evidence="7"/>
<comment type="function">
    <text evidence="7">Allows the formation of correctly charged Gln-tRNA(Gln) through the transamidation of misacylated Glu-tRNA(Gln) in organisms which lack glutaminyl-tRNA synthetase. The reaction takes place in the presence of glutamine and ATP through an activated gamma-phospho-Glu-tRNA(Gln).</text>
</comment>
<evidence type="ECO:0000313" key="10">
    <source>
        <dbReference type="Proteomes" id="UP000034927"/>
    </source>
</evidence>
<keyword evidence="2 7" id="KW-0436">Ligase</keyword>
<feature type="active site" description="Acyl-ester intermediate" evidence="7">
    <location>
        <position position="178"/>
    </location>
</feature>
<accession>A0A0G0B7D2</accession>
<dbReference type="PATRIC" id="fig|1619045.3.peg.112"/>
<comment type="similarity">
    <text evidence="1 7">Belongs to the amidase family. GatA subfamily.</text>
</comment>
<comment type="caution">
    <text evidence="9">The sequence shown here is derived from an EMBL/GenBank/DDBJ whole genome shotgun (WGS) entry which is preliminary data.</text>
</comment>
<evidence type="ECO:0000256" key="1">
    <source>
        <dbReference type="ARBA" id="ARBA00008069"/>
    </source>
</evidence>
<dbReference type="SUPFAM" id="SSF75304">
    <property type="entry name" value="Amidase signature (AS) enzymes"/>
    <property type="match status" value="1"/>
</dbReference>
<keyword evidence="9" id="KW-0808">Transferase</keyword>
<dbReference type="Pfam" id="PF01425">
    <property type="entry name" value="Amidase"/>
    <property type="match status" value="1"/>
</dbReference>
<evidence type="ECO:0000256" key="5">
    <source>
        <dbReference type="ARBA" id="ARBA00022917"/>
    </source>
</evidence>
<reference evidence="9 10" key="1">
    <citation type="journal article" date="2015" name="Nature">
        <title>rRNA introns, odd ribosomes, and small enigmatic genomes across a large radiation of phyla.</title>
        <authorList>
            <person name="Brown C.T."/>
            <person name="Hug L.A."/>
            <person name="Thomas B.C."/>
            <person name="Sharon I."/>
            <person name="Castelle C.J."/>
            <person name="Singh A."/>
            <person name="Wilkins M.J."/>
            <person name="Williams K.H."/>
            <person name="Banfield J.F."/>
        </authorList>
    </citation>
    <scope>NUCLEOTIDE SEQUENCE [LARGE SCALE GENOMIC DNA]</scope>
</reference>
<dbReference type="PANTHER" id="PTHR11895">
    <property type="entry name" value="TRANSAMIDASE"/>
    <property type="match status" value="1"/>
</dbReference>
<feature type="active site" description="Charge relay system" evidence="7">
    <location>
        <position position="154"/>
    </location>
</feature>
<feature type="domain" description="Amidase" evidence="8">
    <location>
        <begin position="25"/>
        <end position="466"/>
    </location>
</feature>
<dbReference type="GO" id="GO:0016740">
    <property type="term" value="F:transferase activity"/>
    <property type="evidence" value="ECO:0007669"/>
    <property type="project" value="UniProtKB-KW"/>
</dbReference>
<comment type="subunit">
    <text evidence="7">Heterotrimer of A, B and C subunits.</text>
</comment>
<name>A0A0G0B7D2_9BACT</name>
<protein>
    <recommendedName>
        <fullName evidence="7">Glutamyl-tRNA(Gln) amidotransferase subunit A</fullName>
        <shortName evidence="7">Glu-ADT subunit A</shortName>
        <ecNumber evidence="7">6.3.5.7</ecNumber>
    </recommendedName>
</protein>
<dbReference type="PROSITE" id="PS00571">
    <property type="entry name" value="AMIDASES"/>
    <property type="match status" value="1"/>
</dbReference>
<gene>
    <name evidence="7" type="primary">gatA</name>
    <name evidence="9" type="ORF">UR53_C0001G0106</name>
</gene>
<dbReference type="InterPro" id="IPR020556">
    <property type="entry name" value="Amidase_CS"/>
</dbReference>
<dbReference type="InterPro" id="IPR036928">
    <property type="entry name" value="AS_sf"/>
</dbReference>
<keyword evidence="5 7" id="KW-0648">Protein biosynthesis</keyword>
<dbReference type="GO" id="GO:0005524">
    <property type="term" value="F:ATP binding"/>
    <property type="evidence" value="ECO:0007669"/>
    <property type="project" value="UniProtKB-KW"/>
</dbReference>
<dbReference type="PANTHER" id="PTHR11895:SF151">
    <property type="entry name" value="GLUTAMYL-TRNA(GLN) AMIDOTRANSFERASE SUBUNIT A"/>
    <property type="match status" value="1"/>
</dbReference>
<dbReference type="GO" id="GO:0050567">
    <property type="term" value="F:glutaminyl-tRNA synthase (glutamine-hydrolyzing) activity"/>
    <property type="evidence" value="ECO:0007669"/>
    <property type="project" value="UniProtKB-UniRule"/>
</dbReference>
<proteinExistence type="inferred from homology"/>
<sequence length="483" mass="52453">MKELNTLTIKTARAGLDKKEFTSVELTQACLNRIKERNPELNAFITVCEKEALEEARAADKIITSGKALALTGIPFAVKDAICTAGVRSTASAKILDNYTPPFNATVIQKIREQGGVLIGKNNCDAFGHGASNENSMYGAVKNPHDLTKVSGGSSGGSAVAVADHMCIFAIGEDTGGSIRQPASFCGVVGLRPSYGRNSRFGIMPMASSLDTVGPFTKTVEDMAIVMDIIAGQDSLDATTVPDTVPEYSKTLNKKSKIRIGIPKEYFAFAELNKEIKTVIEEKINSLKKQSYEIVDVSLPYTKYATAVYYIVVPSEDSSNLARMDGIRYGARKQEGNLFELYAKTRDLGFPEEVKRRILIGTYALSAGYYDAYYKKAQQVRTLIKNDFDEVFKKVDVLVTPTSPFTAFNIGEKSNDPLAMYLADVMLIPAAVSGVPAISVPGGKDKNGLPIGIQVIGPRMGEEQVLQIAKQIEDSLQKQTFIC</sequence>
<dbReference type="InterPro" id="IPR023631">
    <property type="entry name" value="Amidase_dom"/>
</dbReference>
<dbReference type="HAMAP" id="MF_00120">
    <property type="entry name" value="GatA"/>
    <property type="match status" value="1"/>
</dbReference>
<evidence type="ECO:0000256" key="3">
    <source>
        <dbReference type="ARBA" id="ARBA00022741"/>
    </source>
</evidence>
<evidence type="ECO:0000256" key="7">
    <source>
        <dbReference type="HAMAP-Rule" id="MF_00120"/>
    </source>
</evidence>
<dbReference type="GO" id="GO:0030956">
    <property type="term" value="C:glutamyl-tRNA(Gln) amidotransferase complex"/>
    <property type="evidence" value="ECO:0007669"/>
    <property type="project" value="InterPro"/>
</dbReference>
<feature type="active site" description="Charge relay system" evidence="7">
    <location>
        <position position="79"/>
    </location>
</feature>
<keyword evidence="3 7" id="KW-0547">Nucleotide-binding</keyword>
<evidence type="ECO:0000256" key="4">
    <source>
        <dbReference type="ARBA" id="ARBA00022840"/>
    </source>
</evidence>
<evidence type="ECO:0000259" key="8">
    <source>
        <dbReference type="Pfam" id="PF01425"/>
    </source>
</evidence>
<dbReference type="AlphaFoldDB" id="A0A0G0B7D2"/>
<dbReference type="InterPro" id="IPR004412">
    <property type="entry name" value="GatA"/>
</dbReference>
<evidence type="ECO:0000313" key="9">
    <source>
        <dbReference type="EMBL" id="KKP59606.1"/>
    </source>
</evidence>
<dbReference type="InterPro" id="IPR000120">
    <property type="entry name" value="Amidase"/>
</dbReference>
<evidence type="ECO:0000256" key="2">
    <source>
        <dbReference type="ARBA" id="ARBA00022598"/>
    </source>
</evidence>
<evidence type="ECO:0000256" key="6">
    <source>
        <dbReference type="ARBA" id="ARBA00047407"/>
    </source>
</evidence>
<dbReference type="Gene3D" id="3.90.1300.10">
    <property type="entry name" value="Amidase signature (AS) domain"/>
    <property type="match status" value="1"/>
</dbReference>
<dbReference type="GO" id="GO:0006412">
    <property type="term" value="P:translation"/>
    <property type="evidence" value="ECO:0007669"/>
    <property type="project" value="UniProtKB-UniRule"/>
</dbReference>
<keyword evidence="4 7" id="KW-0067">ATP-binding</keyword>
<organism evidence="9 10">
    <name type="scientific">Candidatus Magasanikbacteria bacterium GW2011_GWC2_34_16</name>
    <dbReference type="NCBI Taxonomy" id="1619045"/>
    <lineage>
        <taxon>Bacteria</taxon>
        <taxon>Candidatus Magasanikiibacteriota</taxon>
    </lineage>
</organism>
<comment type="catalytic activity">
    <reaction evidence="6 7">
        <text>L-glutamyl-tRNA(Gln) + L-glutamine + ATP + H2O = L-glutaminyl-tRNA(Gln) + L-glutamate + ADP + phosphate + H(+)</text>
        <dbReference type="Rhea" id="RHEA:17521"/>
        <dbReference type="Rhea" id="RHEA-COMP:9681"/>
        <dbReference type="Rhea" id="RHEA-COMP:9684"/>
        <dbReference type="ChEBI" id="CHEBI:15377"/>
        <dbReference type="ChEBI" id="CHEBI:15378"/>
        <dbReference type="ChEBI" id="CHEBI:29985"/>
        <dbReference type="ChEBI" id="CHEBI:30616"/>
        <dbReference type="ChEBI" id="CHEBI:43474"/>
        <dbReference type="ChEBI" id="CHEBI:58359"/>
        <dbReference type="ChEBI" id="CHEBI:78520"/>
        <dbReference type="ChEBI" id="CHEBI:78521"/>
        <dbReference type="ChEBI" id="CHEBI:456216"/>
        <dbReference type="EC" id="6.3.5.7"/>
    </reaction>
</comment>